<proteinExistence type="predicted"/>
<dbReference type="RefSeq" id="WP_379535429.1">
    <property type="nucleotide sequence ID" value="NZ_JBHSBI010000047.1"/>
</dbReference>
<evidence type="ECO:0000259" key="3">
    <source>
        <dbReference type="PROSITE" id="PS50075"/>
    </source>
</evidence>
<evidence type="ECO:0000313" key="4">
    <source>
        <dbReference type="EMBL" id="MFC4015616.1"/>
    </source>
</evidence>
<sequence>MPASDKTLDDVAEQLVAIWKSVLKTSDIDLDSNLHDLGATSLTAVRIRSRVRAQLGKEIDVVALLEYPTPRELAVLVVDAPAWSGPQAWHQIEWTPGA</sequence>
<dbReference type="PROSITE" id="PS50075">
    <property type="entry name" value="CARRIER"/>
    <property type="match status" value="1"/>
</dbReference>
<keyword evidence="1" id="KW-0596">Phosphopantetheine</keyword>
<dbReference type="SUPFAM" id="SSF47336">
    <property type="entry name" value="ACP-like"/>
    <property type="match status" value="1"/>
</dbReference>
<dbReference type="InterPro" id="IPR009081">
    <property type="entry name" value="PP-bd_ACP"/>
</dbReference>
<reference evidence="5" key="1">
    <citation type="journal article" date="2019" name="Int. J. Syst. Evol. Microbiol.">
        <title>The Global Catalogue of Microorganisms (GCM) 10K type strain sequencing project: providing services to taxonomists for standard genome sequencing and annotation.</title>
        <authorList>
            <consortium name="The Broad Institute Genomics Platform"/>
            <consortium name="The Broad Institute Genome Sequencing Center for Infectious Disease"/>
            <person name="Wu L."/>
            <person name="Ma J."/>
        </authorList>
    </citation>
    <scope>NUCLEOTIDE SEQUENCE [LARGE SCALE GENOMIC DNA]</scope>
    <source>
        <strain evidence="5">TBRC 1276</strain>
    </source>
</reference>
<dbReference type="Proteomes" id="UP001595851">
    <property type="component" value="Unassembled WGS sequence"/>
</dbReference>
<gene>
    <name evidence="4" type="ORF">ACFOY2_50985</name>
</gene>
<dbReference type="Pfam" id="PF00550">
    <property type="entry name" value="PP-binding"/>
    <property type="match status" value="1"/>
</dbReference>
<comment type="caution">
    <text evidence="4">The sequence shown here is derived from an EMBL/GenBank/DDBJ whole genome shotgun (WGS) entry which is preliminary data.</text>
</comment>
<keyword evidence="2" id="KW-0597">Phosphoprotein</keyword>
<protein>
    <submittedName>
        <fullName evidence="4">Acyl carrier protein</fullName>
    </submittedName>
</protein>
<evidence type="ECO:0000313" key="5">
    <source>
        <dbReference type="Proteomes" id="UP001595851"/>
    </source>
</evidence>
<keyword evidence="5" id="KW-1185">Reference proteome</keyword>
<dbReference type="SMART" id="SM00823">
    <property type="entry name" value="PKS_PP"/>
    <property type="match status" value="1"/>
</dbReference>
<dbReference type="EMBL" id="JBHSBI010000047">
    <property type="protein sequence ID" value="MFC4015616.1"/>
    <property type="molecule type" value="Genomic_DNA"/>
</dbReference>
<accession>A0ABV8GNS6</accession>
<dbReference type="PANTHER" id="PTHR45527:SF1">
    <property type="entry name" value="FATTY ACID SYNTHASE"/>
    <property type="match status" value="1"/>
</dbReference>
<evidence type="ECO:0000256" key="2">
    <source>
        <dbReference type="ARBA" id="ARBA00022553"/>
    </source>
</evidence>
<feature type="domain" description="Carrier" evidence="3">
    <location>
        <begin position="6"/>
        <end position="81"/>
    </location>
</feature>
<dbReference type="PANTHER" id="PTHR45527">
    <property type="entry name" value="NONRIBOSOMAL PEPTIDE SYNTHETASE"/>
    <property type="match status" value="1"/>
</dbReference>
<dbReference type="InterPro" id="IPR020806">
    <property type="entry name" value="PKS_PP-bd"/>
</dbReference>
<dbReference type="Gene3D" id="1.10.1200.10">
    <property type="entry name" value="ACP-like"/>
    <property type="match status" value="1"/>
</dbReference>
<name>A0ABV8GNS6_9ACTN</name>
<dbReference type="InterPro" id="IPR036736">
    <property type="entry name" value="ACP-like_sf"/>
</dbReference>
<organism evidence="4 5">
    <name type="scientific">Nonomuraea purpurea</name>
    <dbReference type="NCBI Taxonomy" id="1849276"/>
    <lineage>
        <taxon>Bacteria</taxon>
        <taxon>Bacillati</taxon>
        <taxon>Actinomycetota</taxon>
        <taxon>Actinomycetes</taxon>
        <taxon>Streptosporangiales</taxon>
        <taxon>Streptosporangiaceae</taxon>
        <taxon>Nonomuraea</taxon>
    </lineage>
</organism>
<evidence type="ECO:0000256" key="1">
    <source>
        <dbReference type="ARBA" id="ARBA00022450"/>
    </source>
</evidence>